<dbReference type="InterPro" id="IPR033788">
    <property type="entry name" value="VbhA-like"/>
</dbReference>
<protein>
    <submittedName>
        <fullName evidence="1">Antitoxin VbhA family protein</fullName>
    </submittedName>
</protein>
<dbReference type="CDD" id="cd11586">
    <property type="entry name" value="VbhA_like"/>
    <property type="match status" value="1"/>
</dbReference>
<proteinExistence type="predicted"/>
<evidence type="ECO:0000313" key="2">
    <source>
        <dbReference type="Proteomes" id="UP001183202"/>
    </source>
</evidence>
<organism evidence="1 2">
    <name type="scientific">Pseudonocardia charpentierae</name>
    <dbReference type="NCBI Taxonomy" id="3075545"/>
    <lineage>
        <taxon>Bacteria</taxon>
        <taxon>Bacillati</taxon>
        <taxon>Actinomycetota</taxon>
        <taxon>Actinomycetes</taxon>
        <taxon>Pseudonocardiales</taxon>
        <taxon>Pseudonocardiaceae</taxon>
        <taxon>Pseudonocardia</taxon>
    </lineage>
</organism>
<name>A0ABU2NAG8_9PSEU</name>
<reference evidence="2" key="1">
    <citation type="submission" date="2023-07" db="EMBL/GenBank/DDBJ databases">
        <title>30 novel species of actinomycetes from the DSMZ collection.</title>
        <authorList>
            <person name="Nouioui I."/>
        </authorList>
    </citation>
    <scope>NUCLEOTIDE SEQUENCE [LARGE SCALE GENOMIC DNA]</scope>
    <source>
        <strain evidence="2">DSM 45834</strain>
    </source>
</reference>
<dbReference type="RefSeq" id="WP_311556508.1">
    <property type="nucleotide sequence ID" value="NZ_JAVREJ010000008.1"/>
</dbReference>
<dbReference type="Proteomes" id="UP001183202">
    <property type="component" value="Unassembled WGS sequence"/>
</dbReference>
<dbReference type="EMBL" id="JAVREJ010000008">
    <property type="protein sequence ID" value="MDT0350473.1"/>
    <property type="molecule type" value="Genomic_DNA"/>
</dbReference>
<sequence>MTVSQTDEILWEPDEPAEAVAGAIALLRVDGLELDEFGAAVMQRVADGEIDEEEAISIFLAQYRK</sequence>
<gene>
    <name evidence="1" type="ORF">RM445_13155</name>
</gene>
<dbReference type="InterPro" id="IPR043038">
    <property type="entry name" value="VbhA_sf"/>
</dbReference>
<keyword evidence="2" id="KW-1185">Reference proteome</keyword>
<accession>A0ABU2NAG8</accession>
<dbReference type="Gene3D" id="1.10.8.1050">
    <property type="entry name" value="Antitoxin VbhA-like"/>
    <property type="match status" value="1"/>
</dbReference>
<evidence type="ECO:0000313" key="1">
    <source>
        <dbReference type="EMBL" id="MDT0350473.1"/>
    </source>
</evidence>
<comment type="caution">
    <text evidence="1">The sequence shown here is derived from an EMBL/GenBank/DDBJ whole genome shotgun (WGS) entry which is preliminary data.</text>
</comment>